<evidence type="ECO:0000313" key="2">
    <source>
        <dbReference type="EMBL" id="QJS08968.1"/>
    </source>
</evidence>
<proteinExistence type="predicted"/>
<dbReference type="EMBL" id="CP053189">
    <property type="protein sequence ID" value="QJS08968.1"/>
    <property type="molecule type" value="Genomic_DNA"/>
</dbReference>
<sequence>MGRGEWVGSGSDGLAWFKSSHSAGDGGQCVEVAATPDRVHIRDSKDTTRAALAVDPTAWTEFVAFAAL</sequence>
<keyword evidence="3" id="KW-1185">Reference proteome</keyword>
<evidence type="ECO:0000313" key="3">
    <source>
        <dbReference type="Proteomes" id="UP000502641"/>
    </source>
</evidence>
<organism evidence="2 3">
    <name type="scientific">Streptomyces argyrophylli</name>
    <dbReference type="NCBI Taxonomy" id="2726118"/>
    <lineage>
        <taxon>Bacteria</taxon>
        <taxon>Bacillati</taxon>
        <taxon>Actinomycetota</taxon>
        <taxon>Actinomycetes</taxon>
        <taxon>Kitasatosporales</taxon>
        <taxon>Streptomycetaceae</taxon>
        <taxon>Streptomyces</taxon>
    </lineage>
</organism>
<dbReference type="InterPro" id="IPR007278">
    <property type="entry name" value="DUF397"/>
</dbReference>
<accession>A0A6M4PCU7</accession>
<name>A0A6M4PCU7_9ACTN</name>
<dbReference type="RefSeq" id="WP_171151004.1">
    <property type="nucleotide sequence ID" value="NZ_CP053189.1"/>
</dbReference>
<reference evidence="2 3" key="1">
    <citation type="submission" date="2020-05" db="EMBL/GenBank/DDBJ databases">
        <authorList>
            <person name="Li K."/>
        </authorList>
    </citation>
    <scope>NUCLEOTIDE SEQUENCE [LARGE SCALE GENOMIC DNA]</scope>
    <source>
        <strain evidence="3">jing01</strain>
    </source>
</reference>
<protein>
    <submittedName>
        <fullName evidence="2">DUF397 domain-containing protein</fullName>
    </submittedName>
</protein>
<dbReference type="Proteomes" id="UP000502641">
    <property type="component" value="Chromosome"/>
</dbReference>
<gene>
    <name evidence="2" type="ORF">HKX69_05045</name>
</gene>
<evidence type="ECO:0000259" key="1">
    <source>
        <dbReference type="Pfam" id="PF04149"/>
    </source>
</evidence>
<feature type="domain" description="DUF397" evidence="1">
    <location>
        <begin position="14"/>
        <end position="66"/>
    </location>
</feature>
<dbReference type="KEGG" id="sarg:HKX69_05045"/>
<dbReference type="AlphaFoldDB" id="A0A6M4PCU7"/>
<dbReference type="Pfam" id="PF04149">
    <property type="entry name" value="DUF397"/>
    <property type="match status" value="1"/>
</dbReference>